<dbReference type="Proteomes" id="UP000789739">
    <property type="component" value="Unassembled WGS sequence"/>
</dbReference>
<keyword evidence="2" id="KW-1185">Reference proteome</keyword>
<accession>A0A9N9H7I7</accession>
<name>A0A9N9H7I7_9GLOM</name>
<organism evidence="1 2">
    <name type="scientific">Paraglomus brasilianum</name>
    <dbReference type="NCBI Taxonomy" id="144538"/>
    <lineage>
        <taxon>Eukaryota</taxon>
        <taxon>Fungi</taxon>
        <taxon>Fungi incertae sedis</taxon>
        <taxon>Mucoromycota</taxon>
        <taxon>Glomeromycotina</taxon>
        <taxon>Glomeromycetes</taxon>
        <taxon>Paraglomerales</taxon>
        <taxon>Paraglomeraceae</taxon>
        <taxon>Paraglomus</taxon>
    </lineage>
</organism>
<protein>
    <submittedName>
        <fullName evidence="1">907_t:CDS:1</fullName>
    </submittedName>
</protein>
<dbReference type="AlphaFoldDB" id="A0A9N9H7I7"/>
<sequence>QEGAGEQVDNSTQPDKLQGLDKYALLSDSVQQHGYEKLQAPDGYALLDELNQYEQLPASDEHALLNESGRGPVEYSRSLEYGHDISDESFRFNGYDQLIEYSQRDELFASTAYIEIGADSLGDLLFYPIDGNLVYSFI</sequence>
<proteinExistence type="predicted"/>
<gene>
    <name evidence="1" type="ORF">PBRASI_LOCUS10443</name>
</gene>
<dbReference type="EMBL" id="CAJVPI010003120">
    <property type="protein sequence ID" value="CAG8654602.1"/>
    <property type="molecule type" value="Genomic_DNA"/>
</dbReference>
<feature type="non-terminal residue" evidence="1">
    <location>
        <position position="1"/>
    </location>
</feature>
<evidence type="ECO:0000313" key="1">
    <source>
        <dbReference type="EMBL" id="CAG8654602.1"/>
    </source>
</evidence>
<evidence type="ECO:0000313" key="2">
    <source>
        <dbReference type="Proteomes" id="UP000789739"/>
    </source>
</evidence>
<comment type="caution">
    <text evidence="1">The sequence shown here is derived from an EMBL/GenBank/DDBJ whole genome shotgun (WGS) entry which is preliminary data.</text>
</comment>
<reference evidence="1" key="1">
    <citation type="submission" date="2021-06" db="EMBL/GenBank/DDBJ databases">
        <authorList>
            <person name="Kallberg Y."/>
            <person name="Tangrot J."/>
            <person name="Rosling A."/>
        </authorList>
    </citation>
    <scope>NUCLEOTIDE SEQUENCE</scope>
    <source>
        <strain evidence="1">BR232B</strain>
    </source>
</reference>